<dbReference type="PANTHER" id="PTHR30006:SF2">
    <property type="entry name" value="ABC TRANSPORTER SUBSTRATE-BINDING PROTEIN"/>
    <property type="match status" value="1"/>
</dbReference>
<comment type="caution">
    <text evidence="4">The sequence shown here is derived from an EMBL/GenBank/DDBJ whole genome shotgun (WGS) entry which is preliminary data.</text>
</comment>
<feature type="region of interest" description="Disordered" evidence="2">
    <location>
        <begin position="372"/>
        <end position="392"/>
    </location>
</feature>
<feature type="transmembrane region" description="Helical" evidence="3">
    <location>
        <begin position="21"/>
        <end position="41"/>
    </location>
</feature>
<dbReference type="EMBL" id="JBBAYM010000001">
    <property type="protein sequence ID" value="MEI5607928.1"/>
    <property type="molecule type" value="Genomic_DNA"/>
</dbReference>
<evidence type="ECO:0000313" key="4">
    <source>
        <dbReference type="EMBL" id="MEI5607928.1"/>
    </source>
</evidence>
<dbReference type="Proteomes" id="UP001365781">
    <property type="component" value="Unassembled WGS sequence"/>
</dbReference>
<gene>
    <name evidence="4" type="ORF">WB403_02040</name>
</gene>
<keyword evidence="3" id="KW-0472">Membrane</keyword>
<keyword evidence="3" id="KW-1133">Transmembrane helix</keyword>
<protein>
    <submittedName>
        <fullName evidence="4">Extracellular solute-binding protein</fullName>
    </submittedName>
</protein>
<organism evidence="4 5">
    <name type="scientific">Streptomyces brasiliscabiei</name>
    <dbReference type="NCBI Taxonomy" id="2736302"/>
    <lineage>
        <taxon>Bacteria</taxon>
        <taxon>Bacillati</taxon>
        <taxon>Actinomycetota</taxon>
        <taxon>Actinomycetes</taxon>
        <taxon>Kitasatosporales</taxon>
        <taxon>Streptomycetaceae</taxon>
        <taxon>Streptomyces</taxon>
    </lineage>
</organism>
<proteinExistence type="predicted"/>
<accession>A0ABU8G4J8</accession>
<evidence type="ECO:0000256" key="1">
    <source>
        <dbReference type="ARBA" id="ARBA00022729"/>
    </source>
</evidence>
<keyword evidence="3" id="KW-0812">Transmembrane</keyword>
<dbReference type="Pfam" id="PF13343">
    <property type="entry name" value="SBP_bac_6"/>
    <property type="match status" value="1"/>
</dbReference>
<dbReference type="SUPFAM" id="SSF53850">
    <property type="entry name" value="Periplasmic binding protein-like II"/>
    <property type="match status" value="1"/>
</dbReference>
<dbReference type="PANTHER" id="PTHR30006">
    <property type="entry name" value="THIAMINE-BINDING PERIPLASMIC PROTEIN-RELATED"/>
    <property type="match status" value="1"/>
</dbReference>
<dbReference type="RefSeq" id="WP_336535596.1">
    <property type="nucleotide sequence ID" value="NZ_JBBAYL010000002.1"/>
</dbReference>
<evidence type="ECO:0000256" key="3">
    <source>
        <dbReference type="SAM" id="Phobius"/>
    </source>
</evidence>
<evidence type="ECO:0000313" key="5">
    <source>
        <dbReference type="Proteomes" id="UP001365781"/>
    </source>
</evidence>
<keyword evidence="1" id="KW-0732">Signal</keyword>
<keyword evidence="5" id="KW-1185">Reference proteome</keyword>
<evidence type="ECO:0000256" key="2">
    <source>
        <dbReference type="SAM" id="MobiDB-lite"/>
    </source>
</evidence>
<dbReference type="Gene3D" id="3.40.190.10">
    <property type="entry name" value="Periplasmic binding protein-like II"/>
    <property type="match status" value="2"/>
</dbReference>
<reference evidence="4 5" key="1">
    <citation type="submission" date="2024-03" db="EMBL/GenBank/DDBJ databases">
        <title>First Report of Pectobacterium brasiliscabiei causing potato scab in china.</title>
        <authorList>
            <person name="Handique U."/>
        </authorList>
    </citation>
    <scope>NUCLEOTIDE SEQUENCE [LARGE SCALE GENOMIC DNA]</scope>
    <source>
        <strain evidence="4 5">ZRIMU1503</strain>
    </source>
</reference>
<sequence length="392" mass="42864">MLFNPLTGSASRPRRQSLPRVLLSAVVAMGVAGTGLALGAARSDAGTGGEETRSLDQLYARAKAEGGKLVVYAGGDWKDQQDDTKNAFEERFPGVEVEMVVDYSKYQDARVDNQLATDTLVPDVVQLQTLQDFERWKREGVLLPYKPAGFGKVYDKFKDKDGAWVATDVLAFGAAYNKDLVGKDAPRGVRDLADPKWKGRIASAYPNDDDATLYLYSRYVRKFGWEWLAGMARNTEFLRGSDSAGNRMPEGKKAVGLGGWVAPDAGNDPEATTVGMLPRTGDPFVAWGQREAILKDARHPAAAKLFLNWQLSKERQTSDGWSVRTDVAAPTGLKKVWQYENAALDGFPAFMRDRAAAERVRQQMTVYIGEVKGPPTPGHLGPHPGGPQVASR</sequence>
<name>A0ABU8G4J8_9ACTN</name>